<name>F4QRG5_9CAUL</name>
<dbReference type="PANTHER" id="PTHR35535:SF1">
    <property type="entry name" value="HEAT SHOCK PROTEIN HSLJ"/>
    <property type="match status" value="1"/>
</dbReference>
<evidence type="ECO:0000259" key="1">
    <source>
        <dbReference type="Pfam" id="PF03724"/>
    </source>
</evidence>
<dbReference type="Pfam" id="PF03724">
    <property type="entry name" value="META"/>
    <property type="match status" value="1"/>
</dbReference>
<sequence>MLVELNGQPVGATQRQVYMEVNAEAGRVGGSGGCNTFGGSAILQTGDRVRFSDVVSTKMACMQGMEVEQAFFDVLSRADNYSLNGNSLSLNKARMAPLARFEAKD</sequence>
<dbReference type="Gene3D" id="2.40.128.270">
    <property type="match status" value="1"/>
</dbReference>
<dbReference type="InterPro" id="IPR053147">
    <property type="entry name" value="Hsp_HslJ-like"/>
</dbReference>
<dbReference type="HOGENOM" id="CLU_075808_3_0_5"/>
<evidence type="ECO:0000313" key="3">
    <source>
        <dbReference type="Proteomes" id="UP000006512"/>
    </source>
</evidence>
<feature type="domain" description="DUF306" evidence="1">
    <location>
        <begin position="2"/>
        <end position="102"/>
    </location>
</feature>
<dbReference type="AlphaFoldDB" id="F4QRG5"/>
<reference evidence="3" key="1">
    <citation type="submission" date="2011-03" db="EMBL/GenBank/DDBJ databases">
        <title>Draft genome sequence of Brevundimonas diminuta.</title>
        <authorList>
            <person name="Brown P.J.B."/>
            <person name="Buechlein A."/>
            <person name="Hemmerich C."/>
            <person name="Brun Y.V."/>
        </authorList>
    </citation>
    <scope>NUCLEOTIDE SEQUENCE [LARGE SCALE GENOMIC DNA]</scope>
    <source>
        <strain evidence="3">C19</strain>
    </source>
</reference>
<proteinExistence type="predicted"/>
<dbReference type="STRING" id="715226.ABI_31030"/>
<accession>F4QRG5</accession>
<keyword evidence="3" id="KW-1185">Reference proteome</keyword>
<dbReference type="EMBL" id="GL883079">
    <property type="protein sequence ID" value="EGF90091.1"/>
    <property type="molecule type" value="Genomic_DNA"/>
</dbReference>
<dbReference type="eggNOG" id="COG3187">
    <property type="taxonomic scope" value="Bacteria"/>
</dbReference>
<dbReference type="Proteomes" id="UP000006512">
    <property type="component" value="Unassembled WGS sequence"/>
</dbReference>
<evidence type="ECO:0000313" key="2">
    <source>
        <dbReference type="EMBL" id="EGF90091.1"/>
    </source>
</evidence>
<dbReference type="PANTHER" id="PTHR35535">
    <property type="entry name" value="HEAT SHOCK PROTEIN HSLJ"/>
    <property type="match status" value="1"/>
</dbReference>
<gene>
    <name evidence="2" type="ORF">ABI_31030</name>
</gene>
<protein>
    <submittedName>
        <fullName evidence="2">META domain protein</fullName>
    </submittedName>
</protein>
<dbReference type="InterPro" id="IPR005184">
    <property type="entry name" value="DUF306_Meta_HslJ"/>
</dbReference>
<dbReference type="InterPro" id="IPR038670">
    <property type="entry name" value="HslJ-like_sf"/>
</dbReference>
<organism evidence="2 3">
    <name type="scientific">Asticcacaulis biprosthecium C19</name>
    <dbReference type="NCBI Taxonomy" id="715226"/>
    <lineage>
        <taxon>Bacteria</taxon>
        <taxon>Pseudomonadati</taxon>
        <taxon>Pseudomonadota</taxon>
        <taxon>Alphaproteobacteria</taxon>
        <taxon>Caulobacterales</taxon>
        <taxon>Caulobacteraceae</taxon>
        <taxon>Asticcacaulis</taxon>
    </lineage>
</organism>